<feature type="region of interest" description="Disordered" evidence="1">
    <location>
        <begin position="113"/>
        <end position="143"/>
    </location>
</feature>
<reference evidence="2 3" key="1">
    <citation type="submission" date="2009-12" db="EMBL/GenBank/DDBJ databases">
        <title>The draft genome of Batrachochytrium dendrobatidis.</title>
        <authorList>
            <consortium name="US DOE Joint Genome Institute (JGI-PGF)"/>
            <person name="Kuo A."/>
            <person name="Salamov A."/>
            <person name="Schmutz J."/>
            <person name="Lucas S."/>
            <person name="Pitluck S."/>
            <person name="Rosenblum E."/>
            <person name="Stajich J."/>
            <person name="Eisen M."/>
            <person name="Grigoriev I.V."/>
        </authorList>
    </citation>
    <scope>NUCLEOTIDE SEQUENCE [LARGE SCALE GENOMIC DNA]</scope>
    <source>
        <strain evidence="3">JAM81 / FGSC 10211</strain>
    </source>
</reference>
<evidence type="ECO:0000256" key="1">
    <source>
        <dbReference type="SAM" id="MobiDB-lite"/>
    </source>
</evidence>
<dbReference type="GeneID" id="18237736"/>
<feature type="region of interest" description="Disordered" evidence="1">
    <location>
        <begin position="155"/>
        <end position="186"/>
    </location>
</feature>
<feature type="region of interest" description="Disordered" evidence="1">
    <location>
        <begin position="716"/>
        <end position="742"/>
    </location>
</feature>
<dbReference type="HOGENOM" id="CLU_316158_0_0_1"/>
<feature type="compositionally biased region" description="Polar residues" evidence="1">
    <location>
        <begin position="171"/>
        <end position="186"/>
    </location>
</feature>
<feature type="region of interest" description="Disordered" evidence="1">
    <location>
        <begin position="651"/>
        <end position="673"/>
    </location>
</feature>
<feature type="compositionally biased region" description="Basic and acidic residues" evidence="1">
    <location>
        <begin position="567"/>
        <end position="577"/>
    </location>
</feature>
<name>F4NUZ0_BATDJ</name>
<feature type="compositionally biased region" description="Polar residues" evidence="1">
    <location>
        <begin position="130"/>
        <end position="143"/>
    </location>
</feature>
<dbReference type="Proteomes" id="UP000007241">
    <property type="component" value="Unassembled WGS sequence"/>
</dbReference>
<feature type="compositionally biased region" description="Pro residues" evidence="1">
    <location>
        <begin position="361"/>
        <end position="371"/>
    </location>
</feature>
<accession>F4NUZ0</accession>
<sequence>MNSKSSLINTSHSENLSNTLPGDSPIFQQSVTADLSTRDNIFDSQGSQDSASVLTCPSIQPTTSSTDHAYSQLLAASSPYTVAEEANPSLDSAGNILLKKGNSHDTLHEEPHLQGVQMSDLKNKRHPPRTSMSVAGQETNKQPLSQLNNVQGLSIPQNSSMQKNDPKETQSIDAQPTSDFQADNIQQGMLYPDTRSRELTTACEETNKNTCQHISQVMLQSIQADILKANPVNSNVMASSLYTQADTTEPNSDTDCITLPAEQSQTDADIDVQNSIQSTIDSTQAVAYMKTNTTKSIRQSILMETSPTSNKASESTDCPTHSGCHNHTRISSALINKEVASSKYIPRRKPRSQPPNSKKAPPLPPTPPEVHPPIAKNPIFNISPSILLKNLLQVHELPTKSSYTRIRHTAKISSRPTVRLDKTCKFDVSNSNDATMSNCDDQFSNMGLVEGPYYIHPWVTHPTQGSNIHHQNQKPHERDEPLSMVDIDSNLIAQYRDESAAVQSTGRRRLVEMPTNGSVMSLTEFQHALKNEDFRDLAHGIVPITRYTPCLTRDIDDLDHDKPCELKNLKSPSRKETIQSNDKLGITSNLKHNEKIKCTNKKDSRNCSDQNKPRARLITSNSTKIKLHTFNCNEMLEQIASQPICNGTLCPRTSSRTGGHKSPQQEKTEPTPRPLIKNVSELAKKHPSEKVKIDAVKVKDKAVDIEKWTQNAQVHLAEQDPVSESSSIVKLDNPPTDSTDQNHSQLVARPLHFERSPSHPMGSANSSTAIQLLKQDSVNSIVSAYTVTRLIAPLPVRLPSLPIYLKSSMLTPASLLKPKTREERLHWLFSKEYPMIQVYSKEIIKSESIPNHSNSPKELPYIVIQSKHSSMSKQIFMADHRLKMPGISSKGHQTALDDRKECIARAQKQAMKLRNALKTSRYE</sequence>
<evidence type="ECO:0000313" key="2">
    <source>
        <dbReference type="EMBL" id="EGF83228.1"/>
    </source>
</evidence>
<dbReference type="InParanoid" id="F4NUZ0"/>
<evidence type="ECO:0000313" key="3">
    <source>
        <dbReference type="Proteomes" id="UP000007241"/>
    </source>
</evidence>
<feature type="region of interest" description="Disordered" evidence="1">
    <location>
        <begin position="567"/>
        <end position="586"/>
    </location>
</feature>
<dbReference type="EMBL" id="GL882879">
    <property type="protein sequence ID" value="EGF83228.1"/>
    <property type="molecule type" value="Genomic_DNA"/>
</dbReference>
<dbReference type="RefSeq" id="XP_006675367.1">
    <property type="nucleotide sequence ID" value="XM_006675304.1"/>
</dbReference>
<organism evidence="2 3">
    <name type="scientific">Batrachochytrium dendrobatidis (strain JAM81 / FGSC 10211)</name>
    <name type="common">Frog chytrid fungus</name>
    <dbReference type="NCBI Taxonomy" id="684364"/>
    <lineage>
        <taxon>Eukaryota</taxon>
        <taxon>Fungi</taxon>
        <taxon>Fungi incertae sedis</taxon>
        <taxon>Chytridiomycota</taxon>
        <taxon>Chytridiomycota incertae sedis</taxon>
        <taxon>Chytridiomycetes</taxon>
        <taxon>Rhizophydiales</taxon>
        <taxon>Rhizophydiales incertae sedis</taxon>
        <taxon>Batrachochytrium</taxon>
    </lineage>
</organism>
<proteinExistence type="predicted"/>
<feature type="compositionally biased region" description="Polar residues" evidence="1">
    <location>
        <begin position="42"/>
        <end position="65"/>
    </location>
</feature>
<dbReference type="OrthoDB" id="10685929at2759"/>
<feature type="region of interest" description="Disordered" evidence="1">
    <location>
        <begin position="1"/>
        <end position="25"/>
    </location>
</feature>
<dbReference type="AlphaFoldDB" id="F4NUZ0"/>
<gene>
    <name evidence="2" type="ORF">BATDEDRAFT_21742</name>
</gene>
<feature type="region of interest" description="Disordered" evidence="1">
    <location>
        <begin position="40"/>
        <end position="65"/>
    </location>
</feature>
<protein>
    <submittedName>
        <fullName evidence="2">Uncharacterized protein</fullName>
    </submittedName>
</protein>
<keyword evidence="3" id="KW-1185">Reference proteome</keyword>
<feature type="compositionally biased region" description="Polar residues" evidence="1">
    <location>
        <begin position="305"/>
        <end position="334"/>
    </location>
</feature>
<feature type="region of interest" description="Disordered" evidence="1">
    <location>
        <begin position="305"/>
        <end position="374"/>
    </location>
</feature>